<evidence type="ECO:0000256" key="1">
    <source>
        <dbReference type="ARBA" id="ARBA00009600"/>
    </source>
</evidence>
<proteinExistence type="inferred from homology"/>
<gene>
    <name evidence="3" type="ORF">IMCC3135_06080</name>
</gene>
<dbReference type="EMBL" id="CP018632">
    <property type="protein sequence ID" value="ASJ71328.1"/>
    <property type="molecule type" value="Genomic_DNA"/>
</dbReference>
<dbReference type="Proteomes" id="UP000250079">
    <property type="component" value="Chromosome"/>
</dbReference>
<dbReference type="Pfam" id="PF02622">
    <property type="entry name" value="DUF179"/>
    <property type="match status" value="1"/>
</dbReference>
<name>A0A2Z2NNL9_9GAMM</name>
<reference evidence="3 4" key="1">
    <citation type="submission" date="2016-12" db="EMBL/GenBank/DDBJ databases">
        <authorList>
            <person name="Song W.-J."/>
            <person name="Kurnit D.M."/>
        </authorList>
    </citation>
    <scope>NUCLEOTIDE SEQUENCE [LARGE SCALE GENOMIC DNA]</scope>
    <source>
        <strain evidence="3 4">IMCC3135</strain>
    </source>
</reference>
<sequence>MNLTHHFLLSMPQMQDTDFRDSVVYILEHGDNGAYGVIINQELGMNLGGVFSQMSIPCEDPMINEQSVLRGGPVDEGHGMVLHMPGPRFDITREFPGGVALSSSRDVLEALANSEPPETHLTLLGHAGWVPGQLEMEIAENSWLTSPADIQTIFHTPLADRRKAVGHLLGIDIGQIVGHSGRA</sequence>
<dbReference type="OrthoDB" id="9807486at2"/>
<evidence type="ECO:0000313" key="4">
    <source>
        <dbReference type="Proteomes" id="UP000250079"/>
    </source>
</evidence>
<evidence type="ECO:0000256" key="2">
    <source>
        <dbReference type="HAMAP-Rule" id="MF_00758"/>
    </source>
</evidence>
<accession>A0A2Z2NNL9</accession>
<dbReference type="GO" id="GO:0005829">
    <property type="term" value="C:cytosol"/>
    <property type="evidence" value="ECO:0007669"/>
    <property type="project" value="TreeGrafter"/>
</dbReference>
<dbReference type="PANTHER" id="PTHR30327:SF1">
    <property type="entry name" value="UPF0301 PROTEIN YQGE"/>
    <property type="match status" value="1"/>
</dbReference>
<dbReference type="SUPFAM" id="SSF143456">
    <property type="entry name" value="VC0467-like"/>
    <property type="match status" value="1"/>
</dbReference>
<protein>
    <recommendedName>
        <fullName evidence="2">UPF0301 protein IMCC3135_06080</fullName>
    </recommendedName>
</protein>
<keyword evidence="4" id="KW-1185">Reference proteome</keyword>
<dbReference type="HAMAP" id="MF_00758">
    <property type="entry name" value="UPF0301"/>
    <property type="match status" value="1"/>
</dbReference>
<evidence type="ECO:0000313" key="3">
    <source>
        <dbReference type="EMBL" id="ASJ71328.1"/>
    </source>
</evidence>
<dbReference type="InterPro" id="IPR003774">
    <property type="entry name" value="AlgH-like"/>
</dbReference>
<organism evidence="3 4">
    <name type="scientific">Granulosicoccus antarcticus IMCC3135</name>
    <dbReference type="NCBI Taxonomy" id="1192854"/>
    <lineage>
        <taxon>Bacteria</taxon>
        <taxon>Pseudomonadati</taxon>
        <taxon>Pseudomonadota</taxon>
        <taxon>Gammaproteobacteria</taxon>
        <taxon>Chromatiales</taxon>
        <taxon>Granulosicoccaceae</taxon>
        <taxon>Granulosicoccus</taxon>
    </lineage>
</organism>
<dbReference type="KEGG" id="gai:IMCC3135_06080"/>
<dbReference type="AlphaFoldDB" id="A0A2Z2NNL9"/>
<comment type="similarity">
    <text evidence="1 2">Belongs to the UPF0301 (AlgH) family.</text>
</comment>
<dbReference type="PANTHER" id="PTHR30327">
    <property type="entry name" value="UNCHARACTERIZED PROTEIN YQGE"/>
    <property type="match status" value="1"/>
</dbReference>
<dbReference type="Gene3D" id="3.40.1740.10">
    <property type="entry name" value="VC0467-like"/>
    <property type="match status" value="1"/>
</dbReference>
<dbReference type="RefSeq" id="WP_088916782.1">
    <property type="nucleotide sequence ID" value="NZ_CP018632.1"/>
</dbReference>